<dbReference type="Proteomes" id="UP000008068">
    <property type="component" value="Unassembled WGS sequence"/>
</dbReference>
<name>G0N7Z8_CAEBE</name>
<protein>
    <recommendedName>
        <fullName evidence="1">BTB domain-containing protein</fullName>
    </recommendedName>
</protein>
<dbReference type="PANTHER" id="PTHR22744">
    <property type="entry name" value="HELIX LOOP HELIX PROTEIN 21-RELATED"/>
    <property type="match status" value="1"/>
</dbReference>
<dbReference type="InParanoid" id="G0N7Z8"/>
<organism evidence="3">
    <name type="scientific">Caenorhabditis brenneri</name>
    <name type="common">Nematode worm</name>
    <dbReference type="NCBI Taxonomy" id="135651"/>
    <lineage>
        <taxon>Eukaryota</taxon>
        <taxon>Metazoa</taxon>
        <taxon>Ecdysozoa</taxon>
        <taxon>Nematoda</taxon>
        <taxon>Chromadorea</taxon>
        <taxon>Rhabditida</taxon>
        <taxon>Rhabditina</taxon>
        <taxon>Rhabditomorpha</taxon>
        <taxon>Rhabditoidea</taxon>
        <taxon>Rhabditidae</taxon>
        <taxon>Peloderinae</taxon>
        <taxon>Caenorhabditis</taxon>
    </lineage>
</organism>
<dbReference type="Pfam" id="PF00651">
    <property type="entry name" value="BTB"/>
    <property type="match status" value="1"/>
</dbReference>
<dbReference type="InterPro" id="IPR011333">
    <property type="entry name" value="SKP1/BTB/POZ_sf"/>
</dbReference>
<dbReference type="Gene3D" id="3.30.710.10">
    <property type="entry name" value="Potassium Channel Kv1.1, Chain A"/>
    <property type="match status" value="1"/>
</dbReference>
<dbReference type="eggNOG" id="ENOG502TI5V">
    <property type="taxonomic scope" value="Eukaryota"/>
</dbReference>
<keyword evidence="3" id="KW-1185">Reference proteome</keyword>
<dbReference type="SMART" id="SM00225">
    <property type="entry name" value="BTB"/>
    <property type="match status" value="1"/>
</dbReference>
<feature type="domain" description="BTB" evidence="1">
    <location>
        <begin position="446"/>
        <end position="516"/>
    </location>
</feature>
<evidence type="ECO:0000313" key="2">
    <source>
        <dbReference type="EMBL" id="EGT55037.1"/>
    </source>
</evidence>
<dbReference type="STRING" id="135651.G0N7Z8"/>
<dbReference type="PANTHER" id="PTHR22744:SF17">
    <property type="entry name" value="BTB DOMAIN-CONTAINING PROTEIN"/>
    <property type="match status" value="1"/>
</dbReference>
<dbReference type="AlphaFoldDB" id="G0N7Z8"/>
<dbReference type="PROSITE" id="PS50097">
    <property type="entry name" value="BTB"/>
    <property type="match status" value="1"/>
</dbReference>
<dbReference type="CDD" id="cd18186">
    <property type="entry name" value="BTB_POZ_ZBTB_KLHL-like"/>
    <property type="match status" value="1"/>
</dbReference>
<reference evidence="3" key="1">
    <citation type="submission" date="2011-07" db="EMBL/GenBank/DDBJ databases">
        <authorList>
            <consortium name="Caenorhabditis brenneri Sequencing and Analysis Consortium"/>
            <person name="Wilson R.K."/>
        </authorList>
    </citation>
    <scope>NUCLEOTIDE SEQUENCE [LARGE SCALE GENOMIC DNA]</scope>
    <source>
        <strain evidence="3">PB2801</strain>
    </source>
</reference>
<sequence>MEAAPDEEPTVFMDPVEEEIVETEHVIEEQVVQEEVVHEEVVHEEDMIQVQHEEVLEEIVEEDGLTYDTDGRVIEYPEMLYDEEAEVIEEYVEAEDMGDGRFAYLKIQFFEPTDSREAYLSSSAFHTIYDEKNKDRCVSICTSHRLRVINKKTGNDHVTHWDMCECLSRYDYGEDSPFKILDWSTLLNNGFAENGSISFKWELNIETNRYLIWPFWIYSSQTLRVQQAWGRPVFRKGLKIQTEMFEVDALIEEKTGFYCSLSNGINMDVSGQYIYFWTRTDTKSGRVLFEVFISSPVRTSHGLTDLYRLCGRWPKECFHVRFMDVIKPKSELHFKIYLHTLGPPIAEFLKPKVENEDLFLIEVPKVENDEFVQMGKGPDNFFKSAIYKKKYQDAFEYKQLMQNKNSKLLPSEFLQELAENHDNEIECDTTLRYDSSDSNMQSNVEGDQVVFSDFKTGERHIVNKMILAIASDYFWMRFFGPHSYCDDKYVIFDDGIPKNFVMFLNHVYHPTNPITHHNFDALLEMAHRFDAYTLLHKLEKFLVFHENYSLTDKLKYANDFDLVFVLEFCLNSVKCFDDLEKLKKEEKFIQLPAEFKQFVQDNIRWRIRTFV</sequence>
<evidence type="ECO:0000259" key="1">
    <source>
        <dbReference type="PROSITE" id="PS50097"/>
    </source>
</evidence>
<dbReference type="SUPFAM" id="SSF54695">
    <property type="entry name" value="POZ domain"/>
    <property type="match status" value="1"/>
</dbReference>
<dbReference type="EMBL" id="GL379849">
    <property type="protein sequence ID" value="EGT55037.1"/>
    <property type="molecule type" value="Genomic_DNA"/>
</dbReference>
<dbReference type="InterPro" id="IPR000210">
    <property type="entry name" value="BTB/POZ_dom"/>
</dbReference>
<dbReference type="HOGENOM" id="CLU_414600_0_0_1"/>
<accession>G0N7Z8</accession>
<evidence type="ECO:0000313" key="3">
    <source>
        <dbReference type="Proteomes" id="UP000008068"/>
    </source>
</evidence>
<gene>
    <name evidence="2" type="ORF">CAEBREN_02139</name>
</gene>
<proteinExistence type="predicted"/>